<proteinExistence type="predicted"/>
<sequence length="832" mass="94629">MAPKRERTLEGERPPRPHTTREPRMAEDSIVTGKSATIDRILGSHIQEALGKRLERSDLMLEKPSPLPAHTSKKRRLAKDKIETVNTEFYGEELEGRAQALLAKRIQKLAQELQDIILDQLLAATLPSDSARVTILDRWCSPRKHFPEKRKTFNIPVALWINQKTRAKYAKQFYSRDQLLCIETIGTIFHPSCINMAIDSWFELIDSEHRHHLGKILLKFVAQGYAVMPREVRHCFDVSDVSDVSDVGFSMEKEYQSHHVSPSMSTLGVLSKPWGSLSHRKKQEYVSGIGLRTCIAKAEHYSLFGHLPTNPARIAELVFRPEALLQLDLISTTPSPPLETVPKITITNMAPKQEHTGAELSSPHQQASTKRLKLTSEDALTPRPEKRARRLRARSDLAQNIQKLPQELQDDILDLVLAASLPSKPAQITIGREHNTFSTPLALRINRKTRAKFAELFYRQGQLLLIDTRGLPTEVLAKAIDDWFEIVDPRHHEYIVSVNFQCQDRSIRQYDSDDSDDSGGGYDDRYEMQGYNMDGVSMSMGEEYRGSSRVVGDGRLWIELSPHERRQWICGQGLKACLFGLAMYSVRSCHRFKYSDPTIATNMAPLQAPLQPRKTSPATAQILDPAMNEYHRLTEHMQALPQELQDSVLKEVLHASMEAPDSVNGSVIAINANYKPPLALQVNRKQRDISATEYYNNTVFLVEYPGLRRCAKWLSTLTSAHLQSIKTIEFPDLRYYSIIESGVDNAPFDTYRDSAFHEARLIVRLIEKYSGAYIGPGSKAVVLRPNALKVELRFRQSDGSLRHRWYREGRLENEQWESEAYGRTSTTSPCKE</sequence>
<evidence type="ECO:0000313" key="3">
    <source>
        <dbReference type="Proteomes" id="UP000008062"/>
    </source>
</evidence>
<evidence type="ECO:0000313" key="2">
    <source>
        <dbReference type="EMBL" id="EGP84322.1"/>
    </source>
</evidence>
<protein>
    <submittedName>
        <fullName evidence="2">Uncharacterized protein</fullName>
    </submittedName>
</protein>
<dbReference type="OrthoDB" id="3653770at2759"/>
<dbReference type="KEGG" id="ztr:MYCGRDRAFT_95635"/>
<dbReference type="HOGENOM" id="CLU_341075_0_0_1"/>
<accession>F9XJH0</accession>
<dbReference type="Proteomes" id="UP000008062">
    <property type="component" value="Chromosome 9"/>
</dbReference>
<dbReference type="AlphaFoldDB" id="F9XJH0"/>
<organism evidence="2 3">
    <name type="scientific">Zymoseptoria tritici (strain CBS 115943 / IPO323)</name>
    <name type="common">Speckled leaf blotch fungus</name>
    <name type="synonym">Septoria tritici</name>
    <dbReference type="NCBI Taxonomy" id="336722"/>
    <lineage>
        <taxon>Eukaryota</taxon>
        <taxon>Fungi</taxon>
        <taxon>Dikarya</taxon>
        <taxon>Ascomycota</taxon>
        <taxon>Pezizomycotina</taxon>
        <taxon>Dothideomycetes</taxon>
        <taxon>Dothideomycetidae</taxon>
        <taxon>Mycosphaerellales</taxon>
        <taxon>Mycosphaerellaceae</taxon>
        <taxon>Zymoseptoria</taxon>
    </lineage>
</organism>
<evidence type="ECO:0000256" key="1">
    <source>
        <dbReference type="SAM" id="MobiDB-lite"/>
    </source>
</evidence>
<dbReference type="RefSeq" id="XP_003849346.1">
    <property type="nucleotide sequence ID" value="XM_003849298.1"/>
</dbReference>
<dbReference type="eggNOG" id="ENOG502RHG2">
    <property type="taxonomic scope" value="Eukaryota"/>
</dbReference>
<dbReference type="EMBL" id="CM001204">
    <property type="protein sequence ID" value="EGP84322.1"/>
    <property type="molecule type" value="Genomic_DNA"/>
</dbReference>
<keyword evidence="3" id="KW-1185">Reference proteome</keyword>
<feature type="region of interest" description="Disordered" evidence="1">
    <location>
        <begin position="354"/>
        <end position="390"/>
    </location>
</feature>
<feature type="region of interest" description="Disordered" evidence="1">
    <location>
        <begin position="1"/>
        <end position="27"/>
    </location>
</feature>
<reference evidence="2 3" key="1">
    <citation type="journal article" date="2011" name="PLoS Genet.">
        <title>Finished genome of the fungal wheat pathogen Mycosphaerella graminicola reveals dispensome structure, chromosome plasticity, and stealth pathogenesis.</title>
        <authorList>
            <person name="Goodwin S.B."/>
            <person name="Ben M'barek S."/>
            <person name="Dhillon B."/>
            <person name="Wittenberg A.H.J."/>
            <person name="Crane C.F."/>
            <person name="Hane J.K."/>
            <person name="Foster A.J."/>
            <person name="Van der Lee T.A.J."/>
            <person name="Grimwood J."/>
            <person name="Aerts A."/>
            <person name="Antoniw J."/>
            <person name="Bailey A."/>
            <person name="Bluhm B."/>
            <person name="Bowler J."/>
            <person name="Bristow J."/>
            <person name="van der Burgt A."/>
            <person name="Canto-Canche B."/>
            <person name="Churchill A.C.L."/>
            <person name="Conde-Ferraez L."/>
            <person name="Cools H.J."/>
            <person name="Coutinho P.M."/>
            <person name="Csukai M."/>
            <person name="Dehal P."/>
            <person name="De Wit P."/>
            <person name="Donzelli B."/>
            <person name="van de Geest H.C."/>
            <person name="van Ham R.C.H.J."/>
            <person name="Hammond-Kosack K.E."/>
            <person name="Henrissat B."/>
            <person name="Kilian A."/>
            <person name="Kobayashi A.K."/>
            <person name="Koopmann E."/>
            <person name="Kourmpetis Y."/>
            <person name="Kuzniar A."/>
            <person name="Lindquist E."/>
            <person name="Lombard V."/>
            <person name="Maliepaard C."/>
            <person name="Martins N."/>
            <person name="Mehrabi R."/>
            <person name="Nap J.P.H."/>
            <person name="Ponomarenko A."/>
            <person name="Rudd J.J."/>
            <person name="Salamov A."/>
            <person name="Schmutz J."/>
            <person name="Schouten H.J."/>
            <person name="Shapiro H."/>
            <person name="Stergiopoulos I."/>
            <person name="Torriani S.F.F."/>
            <person name="Tu H."/>
            <person name="de Vries R.P."/>
            <person name="Waalwijk C."/>
            <person name="Ware S.B."/>
            <person name="Wiebenga A."/>
            <person name="Zwiers L.-H."/>
            <person name="Oliver R.P."/>
            <person name="Grigoriev I.V."/>
            <person name="Kema G.H.J."/>
        </authorList>
    </citation>
    <scope>NUCLEOTIDE SEQUENCE [LARGE SCALE GENOMIC DNA]</scope>
    <source>
        <strain evidence="3">CBS 115943 / IPO323</strain>
    </source>
</reference>
<gene>
    <name evidence="2" type="ORF">MYCGRDRAFT_95635</name>
</gene>
<dbReference type="GeneID" id="13399042"/>
<dbReference type="InParanoid" id="F9XJH0"/>
<name>F9XJH0_ZYMTI</name>